<dbReference type="SUPFAM" id="SSF81606">
    <property type="entry name" value="PP2C-like"/>
    <property type="match status" value="1"/>
</dbReference>
<name>A0A1M2VI76_TRAPU</name>
<evidence type="ECO:0000313" key="3">
    <source>
        <dbReference type="Proteomes" id="UP000184267"/>
    </source>
</evidence>
<dbReference type="InterPro" id="IPR001932">
    <property type="entry name" value="PPM-type_phosphatase-like_dom"/>
</dbReference>
<dbReference type="Proteomes" id="UP000184267">
    <property type="component" value="Unassembled WGS sequence"/>
</dbReference>
<dbReference type="InterPro" id="IPR036457">
    <property type="entry name" value="PPM-type-like_dom_sf"/>
</dbReference>
<dbReference type="Gene3D" id="3.60.40.10">
    <property type="entry name" value="PPM-type phosphatase domain"/>
    <property type="match status" value="1"/>
</dbReference>
<dbReference type="OMA" id="TNIHEAE"/>
<dbReference type="PANTHER" id="PTHR13832">
    <property type="entry name" value="PROTEIN PHOSPHATASE 2C"/>
    <property type="match status" value="1"/>
</dbReference>
<protein>
    <submittedName>
        <fullName evidence="2">[Pyruvate dehydrogenase [acetyl-transferring]]-phosphatase 2, mitochondrial</fullName>
    </submittedName>
</protein>
<keyword evidence="2" id="KW-0670">Pyruvate</keyword>
<proteinExistence type="predicted"/>
<feature type="non-terminal residue" evidence="2">
    <location>
        <position position="1"/>
    </location>
</feature>
<dbReference type="AlphaFoldDB" id="A0A1M2VI76"/>
<gene>
    <name evidence="2" type="ORF">TRAPUB_1862</name>
</gene>
<comment type="caution">
    <text evidence="2">The sequence shown here is derived from an EMBL/GenBank/DDBJ whole genome shotgun (WGS) entry which is preliminary data.</text>
</comment>
<reference evidence="2 3" key="1">
    <citation type="submission" date="2016-10" db="EMBL/GenBank/DDBJ databases">
        <title>Genome sequence of the basidiomycete white-rot fungus Trametes pubescens.</title>
        <authorList>
            <person name="Makela M.R."/>
            <person name="Granchi Z."/>
            <person name="Peng M."/>
            <person name="De Vries R.P."/>
            <person name="Grigoriev I."/>
            <person name="Riley R."/>
            <person name="Hilden K."/>
        </authorList>
    </citation>
    <scope>NUCLEOTIDE SEQUENCE [LARGE SCALE GENOMIC DNA]</scope>
    <source>
        <strain evidence="2 3">FBCC735</strain>
    </source>
</reference>
<dbReference type="GO" id="GO:0004722">
    <property type="term" value="F:protein serine/threonine phosphatase activity"/>
    <property type="evidence" value="ECO:0007669"/>
    <property type="project" value="InterPro"/>
</dbReference>
<dbReference type="PANTHER" id="PTHR13832:SF827">
    <property type="entry name" value="PROTEIN PHOSPHATASE 1L"/>
    <property type="match status" value="1"/>
</dbReference>
<dbReference type="Pfam" id="PF00481">
    <property type="entry name" value="PP2C"/>
    <property type="match status" value="1"/>
</dbReference>
<dbReference type="InterPro" id="IPR015655">
    <property type="entry name" value="PP2C"/>
</dbReference>
<evidence type="ECO:0000313" key="2">
    <source>
        <dbReference type="EMBL" id="OJT07286.1"/>
    </source>
</evidence>
<dbReference type="STRING" id="154538.A0A1M2VI76"/>
<keyword evidence="3" id="KW-1185">Reference proteome</keyword>
<evidence type="ECO:0000259" key="1">
    <source>
        <dbReference type="PROSITE" id="PS51746"/>
    </source>
</evidence>
<sequence length="354" mass="39945">HGGPETSEYTAKYLPRHLAATVERSIGKHFGGRLDHTNIHEAEPVITAMLKREIVRFDWIIGRAVIDVYPDPRTLSEEEALRLIDEHKEAFARAMHGTTLTVAVVDIAHRVMWAAGVGDSTIALSTLDSAGVRRAERLCEIHNFKNPQEYYRTVMAHHHTEKNIVEADNSLLGCLSMSRAIGDFSFKIHREYLRHIFQHINPKYAQLYERLRTPPYITAEPSVRFVDLRPVWRNDPMLILFSDGVDLLVDGDFVFSPDKPSKLDTMDIVPALLSDSDTVDPRVESALGHEMEPRWSRAEDNMAVDILGNLLGGTDAERLEMVMDHQRLLAEDPIFHIDDTTIVVARLASGSGKI</sequence>
<dbReference type="EMBL" id="MNAD01001201">
    <property type="protein sequence ID" value="OJT07286.1"/>
    <property type="molecule type" value="Genomic_DNA"/>
</dbReference>
<dbReference type="PROSITE" id="PS51746">
    <property type="entry name" value="PPM_2"/>
    <property type="match status" value="1"/>
</dbReference>
<dbReference type="OrthoDB" id="19329at2759"/>
<organism evidence="2 3">
    <name type="scientific">Trametes pubescens</name>
    <name type="common">White-rot fungus</name>
    <dbReference type="NCBI Taxonomy" id="154538"/>
    <lineage>
        <taxon>Eukaryota</taxon>
        <taxon>Fungi</taxon>
        <taxon>Dikarya</taxon>
        <taxon>Basidiomycota</taxon>
        <taxon>Agaricomycotina</taxon>
        <taxon>Agaricomycetes</taxon>
        <taxon>Polyporales</taxon>
        <taxon>Polyporaceae</taxon>
        <taxon>Trametes</taxon>
    </lineage>
</organism>
<feature type="domain" description="PPM-type phosphatase" evidence="1">
    <location>
        <begin position="1"/>
        <end position="347"/>
    </location>
</feature>
<accession>A0A1M2VI76</accession>